<protein>
    <submittedName>
        <fullName evidence="1">Uncharacterized protein</fullName>
    </submittedName>
</protein>
<organism evidence="1 2">
    <name type="scientific">Pieris macdunnoughi</name>
    <dbReference type="NCBI Taxonomy" id="345717"/>
    <lineage>
        <taxon>Eukaryota</taxon>
        <taxon>Metazoa</taxon>
        <taxon>Ecdysozoa</taxon>
        <taxon>Arthropoda</taxon>
        <taxon>Hexapoda</taxon>
        <taxon>Insecta</taxon>
        <taxon>Pterygota</taxon>
        <taxon>Neoptera</taxon>
        <taxon>Endopterygota</taxon>
        <taxon>Lepidoptera</taxon>
        <taxon>Glossata</taxon>
        <taxon>Ditrysia</taxon>
        <taxon>Papilionoidea</taxon>
        <taxon>Pieridae</taxon>
        <taxon>Pierinae</taxon>
        <taxon>Pieris</taxon>
    </lineage>
</organism>
<dbReference type="EMBL" id="CAJOBZ010000078">
    <property type="protein sequence ID" value="CAF4955467.1"/>
    <property type="molecule type" value="Genomic_DNA"/>
</dbReference>
<evidence type="ECO:0000313" key="1">
    <source>
        <dbReference type="EMBL" id="CAF4955467.1"/>
    </source>
</evidence>
<reference evidence="1" key="1">
    <citation type="submission" date="2021-02" db="EMBL/GenBank/DDBJ databases">
        <authorList>
            <person name="Steward A R."/>
        </authorList>
    </citation>
    <scope>NUCLEOTIDE SEQUENCE</scope>
</reference>
<comment type="caution">
    <text evidence="1">The sequence shown here is derived from an EMBL/GenBank/DDBJ whole genome shotgun (WGS) entry which is preliminary data.</text>
</comment>
<dbReference type="AlphaFoldDB" id="A0A821Y4Z5"/>
<sequence length="87" mass="10027">MRGIRRILYPDSTQIVAPQRLKAVWRQTCNTSSAIMHSERSRYKPRRAVISALYRALDTTKEETAPDLTADEPAFSDVPSIHHIYDR</sequence>
<proteinExistence type="predicted"/>
<dbReference type="Proteomes" id="UP000663880">
    <property type="component" value="Unassembled WGS sequence"/>
</dbReference>
<evidence type="ECO:0000313" key="2">
    <source>
        <dbReference type="Proteomes" id="UP000663880"/>
    </source>
</evidence>
<gene>
    <name evidence="1" type="ORF">PMACD_LOCUS16152</name>
</gene>
<accession>A0A821Y4Z5</accession>
<name>A0A821Y4Z5_9NEOP</name>
<keyword evidence="2" id="KW-1185">Reference proteome</keyword>